<proteinExistence type="predicted"/>
<organism evidence="8 9">
    <name type="scientific">Cladonia borealis</name>
    <dbReference type="NCBI Taxonomy" id="184061"/>
    <lineage>
        <taxon>Eukaryota</taxon>
        <taxon>Fungi</taxon>
        <taxon>Dikarya</taxon>
        <taxon>Ascomycota</taxon>
        <taxon>Pezizomycotina</taxon>
        <taxon>Lecanoromycetes</taxon>
        <taxon>OSLEUM clade</taxon>
        <taxon>Lecanoromycetidae</taxon>
        <taxon>Lecanorales</taxon>
        <taxon>Lecanorineae</taxon>
        <taxon>Cladoniaceae</taxon>
        <taxon>Cladonia</taxon>
    </lineage>
</organism>
<evidence type="ECO:0000256" key="1">
    <source>
        <dbReference type="ARBA" id="ARBA00004123"/>
    </source>
</evidence>
<evidence type="ECO:0000313" key="9">
    <source>
        <dbReference type="Proteomes" id="UP001166286"/>
    </source>
</evidence>
<dbReference type="PANTHER" id="PTHR47338">
    <property type="entry name" value="ZN(II)2CYS6 TRANSCRIPTION FACTOR (EUROFUNG)-RELATED"/>
    <property type="match status" value="1"/>
</dbReference>
<dbReference type="Pfam" id="PF00172">
    <property type="entry name" value="Zn_clus"/>
    <property type="match status" value="1"/>
</dbReference>
<evidence type="ECO:0000256" key="3">
    <source>
        <dbReference type="ARBA" id="ARBA00023015"/>
    </source>
</evidence>
<dbReference type="SMART" id="SM00906">
    <property type="entry name" value="Fungal_trans"/>
    <property type="match status" value="1"/>
</dbReference>
<evidence type="ECO:0000256" key="5">
    <source>
        <dbReference type="ARBA" id="ARBA00023242"/>
    </source>
</evidence>
<feature type="region of interest" description="Disordered" evidence="6">
    <location>
        <begin position="650"/>
        <end position="670"/>
    </location>
</feature>
<dbReference type="EMBL" id="JAFEKC020000018">
    <property type="protein sequence ID" value="KAK0509618.1"/>
    <property type="molecule type" value="Genomic_DNA"/>
</dbReference>
<dbReference type="GO" id="GO:0005634">
    <property type="term" value="C:nucleus"/>
    <property type="evidence" value="ECO:0007669"/>
    <property type="project" value="UniProtKB-SubCell"/>
</dbReference>
<dbReference type="PROSITE" id="PS50048">
    <property type="entry name" value="ZN2_CY6_FUNGAL_2"/>
    <property type="match status" value="1"/>
</dbReference>
<feature type="compositionally biased region" description="Polar residues" evidence="6">
    <location>
        <begin position="765"/>
        <end position="782"/>
    </location>
</feature>
<dbReference type="Gene3D" id="4.10.240.10">
    <property type="entry name" value="Zn(2)-C6 fungal-type DNA-binding domain"/>
    <property type="match status" value="1"/>
</dbReference>
<dbReference type="AlphaFoldDB" id="A0AA39QXM9"/>
<feature type="compositionally biased region" description="Low complexity" evidence="6">
    <location>
        <begin position="783"/>
        <end position="802"/>
    </location>
</feature>
<evidence type="ECO:0000256" key="2">
    <source>
        <dbReference type="ARBA" id="ARBA00022723"/>
    </source>
</evidence>
<feature type="region of interest" description="Disordered" evidence="6">
    <location>
        <begin position="1"/>
        <end position="38"/>
    </location>
</feature>
<evidence type="ECO:0000256" key="6">
    <source>
        <dbReference type="SAM" id="MobiDB-lite"/>
    </source>
</evidence>
<evidence type="ECO:0000256" key="4">
    <source>
        <dbReference type="ARBA" id="ARBA00023163"/>
    </source>
</evidence>
<feature type="region of interest" description="Disordered" evidence="6">
    <location>
        <begin position="830"/>
        <end position="849"/>
    </location>
</feature>
<dbReference type="GO" id="GO:0003677">
    <property type="term" value="F:DNA binding"/>
    <property type="evidence" value="ECO:0007669"/>
    <property type="project" value="InterPro"/>
</dbReference>
<comment type="subcellular location">
    <subcellularLocation>
        <location evidence="1">Nucleus</location>
    </subcellularLocation>
</comment>
<evidence type="ECO:0000259" key="7">
    <source>
        <dbReference type="PROSITE" id="PS50048"/>
    </source>
</evidence>
<dbReference type="CDD" id="cd12148">
    <property type="entry name" value="fungal_TF_MHR"/>
    <property type="match status" value="1"/>
</dbReference>
<dbReference type="InterPro" id="IPR036864">
    <property type="entry name" value="Zn2-C6_fun-type_DNA-bd_sf"/>
</dbReference>
<feature type="domain" description="Zn(2)-C6 fungal-type" evidence="7">
    <location>
        <begin position="44"/>
        <end position="74"/>
    </location>
</feature>
<dbReference type="PROSITE" id="PS00463">
    <property type="entry name" value="ZN2_CY6_FUNGAL_1"/>
    <property type="match status" value="1"/>
</dbReference>
<name>A0AA39QXM9_9LECA</name>
<keyword evidence="2" id="KW-0479">Metal-binding</keyword>
<dbReference type="CDD" id="cd00067">
    <property type="entry name" value="GAL4"/>
    <property type="match status" value="1"/>
</dbReference>
<keyword evidence="3" id="KW-0805">Transcription regulation</keyword>
<dbReference type="GO" id="GO:0008270">
    <property type="term" value="F:zinc ion binding"/>
    <property type="evidence" value="ECO:0007669"/>
    <property type="project" value="InterPro"/>
</dbReference>
<dbReference type="Pfam" id="PF04082">
    <property type="entry name" value="Fungal_trans"/>
    <property type="match status" value="1"/>
</dbReference>
<feature type="compositionally biased region" description="Low complexity" evidence="6">
    <location>
        <begin position="650"/>
        <end position="662"/>
    </location>
</feature>
<reference evidence="8" key="1">
    <citation type="submission" date="2023-03" db="EMBL/GenBank/DDBJ databases">
        <title>Complete genome of Cladonia borealis.</title>
        <authorList>
            <person name="Park H."/>
        </authorList>
    </citation>
    <scope>NUCLEOTIDE SEQUENCE</scope>
    <source>
        <strain evidence="8">ANT050790</strain>
    </source>
</reference>
<feature type="compositionally biased region" description="Polar residues" evidence="6">
    <location>
        <begin position="16"/>
        <end position="36"/>
    </location>
</feature>
<dbReference type="InterPro" id="IPR001138">
    <property type="entry name" value="Zn2Cys6_DnaBD"/>
</dbReference>
<accession>A0AA39QXM9</accession>
<dbReference type="InterPro" id="IPR007219">
    <property type="entry name" value="XnlR_reg_dom"/>
</dbReference>
<gene>
    <name evidence="8" type="ORF">JMJ35_008012</name>
</gene>
<comment type="caution">
    <text evidence="8">The sequence shown here is derived from an EMBL/GenBank/DDBJ whole genome shotgun (WGS) entry which is preliminary data.</text>
</comment>
<evidence type="ECO:0000313" key="8">
    <source>
        <dbReference type="EMBL" id="KAK0509618.1"/>
    </source>
</evidence>
<dbReference type="GO" id="GO:0000981">
    <property type="term" value="F:DNA-binding transcription factor activity, RNA polymerase II-specific"/>
    <property type="evidence" value="ECO:0007669"/>
    <property type="project" value="InterPro"/>
</dbReference>
<keyword evidence="4" id="KW-0804">Transcription</keyword>
<dbReference type="SMART" id="SM00066">
    <property type="entry name" value="GAL4"/>
    <property type="match status" value="1"/>
</dbReference>
<feature type="region of interest" description="Disordered" evidence="6">
    <location>
        <begin position="101"/>
        <end position="155"/>
    </location>
</feature>
<keyword evidence="5" id="KW-0539">Nucleus</keyword>
<dbReference type="InterPro" id="IPR050815">
    <property type="entry name" value="TF_fung"/>
</dbReference>
<feature type="compositionally biased region" description="Basic and acidic residues" evidence="6">
    <location>
        <begin position="146"/>
        <end position="155"/>
    </location>
</feature>
<protein>
    <recommendedName>
        <fullName evidence="7">Zn(2)-C6 fungal-type domain-containing protein</fullName>
    </recommendedName>
</protein>
<dbReference type="GO" id="GO:0006351">
    <property type="term" value="P:DNA-templated transcription"/>
    <property type="evidence" value="ECO:0007669"/>
    <property type="project" value="InterPro"/>
</dbReference>
<dbReference type="Proteomes" id="UP001166286">
    <property type="component" value="Unassembled WGS sequence"/>
</dbReference>
<sequence length="901" mass="100778">MSPNSSNEDDGFFNDLSRQPHSGSRGTDSPPEQSLGASKMKRIACVICRKRKLKCDGNKPKCATCERLGHNCAYDEVRRKSGPKRGYVKDLEARLAQVETQLKSKDKKANSNAPTQGHDRAQQNGFHSTEYRAGSPAGMDQSMPEGKFDPIPDAEHPITLPPEMMHDAQILPDFNLSLDANFSWEMIGLGLEEPMPMQEAIEELTEVYFSKIHPSLPMIHKYRYAASMNLNPEKRPPICLRYIMWCHAASITDKFIHHQEIFYKRARKYIEIDEMKGQGEGFVSIAHAQAWVLIATYEFKMMYFPRAWLSVGRAARLVLMMGLNRVDGAGMDVKQCLPPPRDWTEKEERRRTFWMAYCVDRYASIGTGWPMSIDEKDIMSNLPASEDAYDRSIAQNTATLTEAMTPQQVASLSSFAGVIFVSHYFGLNLTHLHRPEANQREDDLQGEFWRRHRKLDTMLSHTSLALPSHLRLPVGIRDTNVIFLNFAIHTSTICLHQAAIFKAERNRLPESVIEESRSRCIVAAQDVSRVMRLISNTDLDGANPFMAFCLYVAARVFVQTLKRKPEDQDIHSHLTLLLAAMRTLQRKNHLTESFLVQLNLDMESSGLDIFRNPDYSAVYMEGKTNDQALPLKNNFDPINQGCSPIINLSESSPETTTSTEPPLFVSGPWPNKDGQPTSKIEIFPMLPKEPNLARVESPPQQQFAFRNVDQSAQNGSRRTYFPENVTQPSNLTNIYAQDSWTTNFTTNEPIGLNPVINTNMNLNNFDTEMSDQANNSNSTGLTPGSSGSYNHSSSNPSYSPPGEDQVTTQAASMPVLAGTYTSYTSVFTPPADNRYNTQPPGLGPGTANARSPAANGIVHEQGDPFKMPTGWDIPGGTPGALSGMTPEGGWEKMMETWERGG</sequence>
<feature type="region of interest" description="Disordered" evidence="6">
    <location>
        <begin position="765"/>
        <end position="807"/>
    </location>
</feature>
<dbReference type="PANTHER" id="PTHR47338:SF10">
    <property type="entry name" value="TRANSCRIPTION FACTOR DOMAIN-CONTAINING PROTEIN-RELATED"/>
    <property type="match status" value="1"/>
</dbReference>
<dbReference type="SUPFAM" id="SSF57701">
    <property type="entry name" value="Zn2/Cys6 DNA-binding domain"/>
    <property type="match status" value="1"/>
</dbReference>
<keyword evidence="9" id="KW-1185">Reference proteome</keyword>